<dbReference type="PIRSF" id="PIRSF006268">
    <property type="entry name" value="ApbE"/>
    <property type="match status" value="1"/>
</dbReference>
<dbReference type="PANTHER" id="PTHR30040">
    <property type="entry name" value="THIAMINE BIOSYNTHESIS LIPOPROTEIN APBE"/>
    <property type="match status" value="1"/>
</dbReference>
<keyword evidence="7 11" id="KW-0274">FAD</keyword>
<dbReference type="EC" id="2.7.1.180" evidence="2 11"/>
<comment type="catalytic activity">
    <reaction evidence="10 11">
        <text>L-threonyl-[protein] + FAD = FMN-L-threonyl-[protein] + AMP + H(+)</text>
        <dbReference type="Rhea" id="RHEA:36847"/>
        <dbReference type="Rhea" id="RHEA-COMP:11060"/>
        <dbReference type="Rhea" id="RHEA-COMP:11061"/>
        <dbReference type="ChEBI" id="CHEBI:15378"/>
        <dbReference type="ChEBI" id="CHEBI:30013"/>
        <dbReference type="ChEBI" id="CHEBI:57692"/>
        <dbReference type="ChEBI" id="CHEBI:74257"/>
        <dbReference type="ChEBI" id="CHEBI:456215"/>
        <dbReference type="EC" id="2.7.1.180"/>
    </reaction>
</comment>
<protein>
    <recommendedName>
        <fullName evidence="3 11">FAD:protein FMN transferase</fullName>
        <ecNumber evidence="2 11">2.7.1.180</ecNumber>
    </recommendedName>
    <alternativeName>
        <fullName evidence="9 11">Flavin transferase</fullName>
    </alternativeName>
</protein>
<keyword evidence="13" id="KW-1185">Reference proteome</keyword>
<keyword evidence="4 11" id="KW-0285">Flavoprotein</keyword>
<dbReference type="GO" id="GO:0016740">
    <property type="term" value="F:transferase activity"/>
    <property type="evidence" value="ECO:0007669"/>
    <property type="project" value="UniProtKB-KW"/>
</dbReference>
<evidence type="ECO:0000256" key="4">
    <source>
        <dbReference type="ARBA" id="ARBA00022630"/>
    </source>
</evidence>
<evidence type="ECO:0000313" key="13">
    <source>
        <dbReference type="Proteomes" id="UP001596106"/>
    </source>
</evidence>
<evidence type="ECO:0000256" key="2">
    <source>
        <dbReference type="ARBA" id="ARBA00011955"/>
    </source>
</evidence>
<dbReference type="Proteomes" id="UP001596106">
    <property type="component" value="Unassembled WGS sequence"/>
</dbReference>
<evidence type="ECO:0000256" key="1">
    <source>
        <dbReference type="ARBA" id="ARBA00001946"/>
    </source>
</evidence>
<evidence type="ECO:0000256" key="7">
    <source>
        <dbReference type="ARBA" id="ARBA00022827"/>
    </source>
</evidence>
<dbReference type="PANTHER" id="PTHR30040:SF2">
    <property type="entry name" value="FAD:PROTEIN FMN TRANSFERASE"/>
    <property type="match status" value="1"/>
</dbReference>
<comment type="caution">
    <text evidence="12">The sequence shown here is derived from an EMBL/GenBank/DDBJ whole genome shotgun (WGS) entry which is preliminary data.</text>
</comment>
<dbReference type="Gene3D" id="3.10.520.10">
    <property type="entry name" value="ApbE-like domains"/>
    <property type="match status" value="1"/>
</dbReference>
<dbReference type="RefSeq" id="WP_379846050.1">
    <property type="nucleotide sequence ID" value="NZ_JBHSMA010000004.1"/>
</dbReference>
<evidence type="ECO:0000256" key="8">
    <source>
        <dbReference type="ARBA" id="ARBA00022842"/>
    </source>
</evidence>
<dbReference type="Pfam" id="PF02424">
    <property type="entry name" value="ApbE"/>
    <property type="match status" value="1"/>
</dbReference>
<keyword evidence="8 11" id="KW-0460">Magnesium</keyword>
<evidence type="ECO:0000256" key="3">
    <source>
        <dbReference type="ARBA" id="ARBA00016337"/>
    </source>
</evidence>
<dbReference type="EMBL" id="JBHSMA010000004">
    <property type="protein sequence ID" value="MFC5410465.1"/>
    <property type="molecule type" value="Genomic_DNA"/>
</dbReference>
<reference evidence="13" key="1">
    <citation type="journal article" date="2019" name="Int. J. Syst. Evol. Microbiol.">
        <title>The Global Catalogue of Microorganisms (GCM) 10K type strain sequencing project: providing services to taxonomists for standard genome sequencing and annotation.</title>
        <authorList>
            <consortium name="The Broad Institute Genomics Platform"/>
            <consortium name="The Broad Institute Genome Sequencing Center for Infectious Disease"/>
            <person name="Wu L."/>
            <person name="Ma J."/>
        </authorList>
    </citation>
    <scope>NUCLEOTIDE SEQUENCE [LARGE SCALE GENOMIC DNA]</scope>
    <source>
        <strain evidence="13">CCUG 55250</strain>
    </source>
</reference>
<keyword evidence="5 11" id="KW-0808">Transferase</keyword>
<sequence>MKEVALIIGFFPVFISFWGKPAQPLRLVETPMVSLEGEAQGTTYHIKYPDAQQRNFKRAIDSILVTIDECLSTYRADSEISRFNRAESHRFERPYFYPVLKKSAEVYEITQGAFDPTVKPLVEAYEQGKKSREPWLPNADSLLDYVGFQYIRFDAVSVRKLKKNVRLDFNALAQGYTVDVLAEFLEKQGIDRYLVEVGGELRCRGQRSEGQWWKVGVESPVRPGGLQTTVRMANRAMATSGNYRNYYRQNGETFGHIINPKTGFSRPDALLSATVFAKDAMTADAFATAFLVMGLEETRRFLARHRELDAYLIYKDETGTLNTLITDGMKGFVD</sequence>
<dbReference type="InterPro" id="IPR024932">
    <property type="entry name" value="ApbE"/>
</dbReference>
<accession>A0ABW0ID17</accession>
<dbReference type="SUPFAM" id="SSF143631">
    <property type="entry name" value="ApbE-like"/>
    <property type="match status" value="1"/>
</dbReference>
<evidence type="ECO:0000256" key="6">
    <source>
        <dbReference type="ARBA" id="ARBA00022723"/>
    </source>
</evidence>
<proteinExistence type="inferred from homology"/>
<dbReference type="InterPro" id="IPR003374">
    <property type="entry name" value="ApbE-like_sf"/>
</dbReference>
<evidence type="ECO:0000256" key="5">
    <source>
        <dbReference type="ARBA" id="ARBA00022679"/>
    </source>
</evidence>
<comment type="cofactor">
    <cofactor evidence="1">
        <name>Mg(2+)</name>
        <dbReference type="ChEBI" id="CHEBI:18420"/>
    </cofactor>
</comment>
<name>A0ABW0ID17_9BACT</name>
<comment type="similarity">
    <text evidence="11">Belongs to the ApbE family.</text>
</comment>
<gene>
    <name evidence="12" type="ORF">ACFPMF_14155</name>
</gene>
<organism evidence="12 13">
    <name type="scientific">Larkinella bovis</name>
    <dbReference type="NCBI Taxonomy" id="683041"/>
    <lineage>
        <taxon>Bacteria</taxon>
        <taxon>Pseudomonadati</taxon>
        <taxon>Bacteroidota</taxon>
        <taxon>Cytophagia</taxon>
        <taxon>Cytophagales</taxon>
        <taxon>Spirosomataceae</taxon>
        <taxon>Larkinella</taxon>
    </lineage>
</organism>
<evidence type="ECO:0000256" key="9">
    <source>
        <dbReference type="ARBA" id="ARBA00031306"/>
    </source>
</evidence>
<evidence type="ECO:0000256" key="11">
    <source>
        <dbReference type="PIRNR" id="PIRNR006268"/>
    </source>
</evidence>
<evidence type="ECO:0000313" key="12">
    <source>
        <dbReference type="EMBL" id="MFC5410465.1"/>
    </source>
</evidence>
<keyword evidence="6 11" id="KW-0479">Metal-binding</keyword>
<evidence type="ECO:0000256" key="10">
    <source>
        <dbReference type="ARBA" id="ARBA00048540"/>
    </source>
</evidence>